<dbReference type="Proteomes" id="UP000640052">
    <property type="component" value="Unassembled WGS sequence"/>
</dbReference>
<evidence type="ECO:0000313" key="3">
    <source>
        <dbReference type="Proteomes" id="UP000640052"/>
    </source>
</evidence>
<keyword evidence="3" id="KW-1185">Reference proteome</keyword>
<proteinExistence type="predicted"/>
<dbReference type="Pfam" id="PF01145">
    <property type="entry name" value="Band_7"/>
    <property type="match status" value="1"/>
</dbReference>
<feature type="domain" description="Band 7" evidence="1">
    <location>
        <begin position="15"/>
        <end position="72"/>
    </location>
</feature>
<evidence type="ECO:0000259" key="1">
    <source>
        <dbReference type="Pfam" id="PF01145"/>
    </source>
</evidence>
<gene>
    <name evidence="2" type="ORF">Aph01nite_11810</name>
</gene>
<accession>A0A919Q661</accession>
<organism evidence="2 3">
    <name type="scientific">Acrocarpospora phusangensis</name>
    <dbReference type="NCBI Taxonomy" id="1070424"/>
    <lineage>
        <taxon>Bacteria</taxon>
        <taxon>Bacillati</taxon>
        <taxon>Actinomycetota</taxon>
        <taxon>Actinomycetes</taxon>
        <taxon>Streptosporangiales</taxon>
        <taxon>Streptosporangiaceae</taxon>
        <taxon>Acrocarpospora</taxon>
    </lineage>
</organism>
<dbReference type="AlphaFoldDB" id="A0A919Q661"/>
<name>A0A919Q661_9ACTN</name>
<dbReference type="EMBL" id="BOOA01000007">
    <property type="protein sequence ID" value="GIH22871.1"/>
    <property type="molecule type" value="Genomic_DNA"/>
</dbReference>
<reference evidence="2" key="1">
    <citation type="submission" date="2021-01" db="EMBL/GenBank/DDBJ databases">
        <title>Whole genome shotgun sequence of Acrocarpospora phusangensis NBRC 108782.</title>
        <authorList>
            <person name="Komaki H."/>
            <person name="Tamura T."/>
        </authorList>
    </citation>
    <scope>NUCLEOTIDE SEQUENCE</scope>
    <source>
        <strain evidence="2">NBRC 108782</strain>
    </source>
</reference>
<protein>
    <recommendedName>
        <fullName evidence="1">Band 7 domain-containing protein</fullName>
    </recommendedName>
</protein>
<comment type="caution">
    <text evidence="2">The sequence shown here is derived from an EMBL/GenBank/DDBJ whole genome shotgun (WGS) entry which is preliminary data.</text>
</comment>
<sequence>MAIAALSAALSGVSVVKRVERGVIFRFGRVRARASSRTHPAIPLVDRLRKVNVQIITMPVPTQEGITRDNVSSRWTPSSTSGCRLRYFRAQAPLKGHDRGAELPLRHRSGSADLTALDHWQE</sequence>
<evidence type="ECO:0000313" key="2">
    <source>
        <dbReference type="EMBL" id="GIH22871.1"/>
    </source>
</evidence>
<dbReference type="InterPro" id="IPR001107">
    <property type="entry name" value="Band_7"/>
</dbReference>